<dbReference type="InterPro" id="IPR005744">
    <property type="entry name" value="Hy-lIII"/>
</dbReference>
<feature type="transmembrane region" description="Helical" evidence="8">
    <location>
        <begin position="110"/>
        <end position="133"/>
    </location>
</feature>
<feature type="transmembrane region" description="Helical" evidence="8">
    <location>
        <begin position="194"/>
        <end position="215"/>
    </location>
</feature>
<comment type="subcellular location">
    <subcellularLocation>
        <location evidence="1">Cell membrane</location>
        <topology evidence="1">Multi-pass membrane protein</topology>
    </subcellularLocation>
</comment>
<keyword evidence="6 8" id="KW-0472">Membrane</keyword>
<dbReference type="AlphaFoldDB" id="A0A447IRQ9"/>
<gene>
    <name evidence="9" type="ORF">PARHAE_03378</name>
</gene>
<evidence type="ECO:0000256" key="4">
    <source>
        <dbReference type="ARBA" id="ARBA00022692"/>
    </source>
</evidence>
<evidence type="ECO:0000256" key="2">
    <source>
        <dbReference type="ARBA" id="ARBA00008488"/>
    </source>
</evidence>
<dbReference type="Pfam" id="PF03006">
    <property type="entry name" value="HlyIII"/>
    <property type="match status" value="1"/>
</dbReference>
<dbReference type="Proteomes" id="UP000270743">
    <property type="component" value="Unassembled WGS sequence"/>
</dbReference>
<keyword evidence="7" id="KW-0479">Metal-binding</keyword>
<keyword evidence="4 8" id="KW-0812">Transmembrane</keyword>
<keyword evidence="5 8" id="KW-1133">Transmembrane helix</keyword>
<evidence type="ECO:0000256" key="3">
    <source>
        <dbReference type="ARBA" id="ARBA00022475"/>
    </source>
</evidence>
<evidence type="ECO:0000256" key="8">
    <source>
        <dbReference type="SAM" id="Phobius"/>
    </source>
</evidence>
<feature type="binding site" evidence="7">
    <location>
        <position position="198"/>
    </location>
    <ligand>
        <name>Zn(2+)</name>
        <dbReference type="ChEBI" id="CHEBI:29105"/>
    </ligand>
</feature>
<keyword evidence="10" id="KW-1185">Reference proteome</keyword>
<dbReference type="RefSeq" id="WP_126155767.1">
    <property type="nucleotide sequence ID" value="NZ_UZWE01000052.1"/>
</dbReference>
<dbReference type="PANTHER" id="PTHR20855">
    <property type="entry name" value="ADIPOR/PROGESTIN RECEPTOR-RELATED"/>
    <property type="match status" value="1"/>
</dbReference>
<feature type="transmembrane region" description="Helical" evidence="8">
    <location>
        <begin position="21"/>
        <end position="42"/>
    </location>
</feature>
<organism evidence="9 10">
    <name type="scientific">Paracoccus haematequi</name>
    <dbReference type="NCBI Taxonomy" id="2491866"/>
    <lineage>
        <taxon>Bacteria</taxon>
        <taxon>Pseudomonadati</taxon>
        <taxon>Pseudomonadota</taxon>
        <taxon>Alphaproteobacteria</taxon>
        <taxon>Rhodobacterales</taxon>
        <taxon>Paracoccaceae</taxon>
        <taxon>Paracoccus</taxon>
    </lineage>
</organism>
<comment type="similarity">
    <text evidence="2">Belongs to the UPF0073 (Hly-III) family.</text>
</comment>
<feature type="transmembrane region" description="Helical" evidence="8">
    <location>
        <begin position="54"/>
        <end position="74"/>
    </location>
</feature>
<dbReference type="GO" id="GO:0046872">
    <property type="term" value="F:metal ion binding"/>
    <property type="evidence" value="ECO:0007669"/>
    <property type="project" value="UniProtKB-KW"/>
</dbReference>
<feature type="transmembrane region" description="Helical" evidence="8">
    <location>
        <begin position="166"/>
        <end position="187"/>
    </location>
</feature>
<evidence type="ECO:0000256" key="6">
    <source>
        <dbReference type="ARBA" id="ARBA00023136"/>
    </source>
</evidence>
<accession>A0A447IRQ9</accession>
<sequence>MIDSPVRFGRPYDFHEMLADGIVHAVGVVLAVVGVAVLVIQAAESANRADLVAVTIYGGGLILALAVSFLYNMLPHSTLKWYLRRADHSAIFILIAATYTPFLHKASADPAVFALLVCVWTMAALGVALKCLLPGRYDRLAILLYILMGWSGLVAIRPIADNLPPLSMLLIVIGGIVYTVGVIFHVWERLRFQNAIWHGFVVTAAALHYVAVLSAI</sequence>
<feature type="transmembrane region" description="Helical" evidence="8">
    <location>
        <begin position="140"/>
        <end position="160"/>
    </location>
</feature>
<protein>
    <submittedName>
        <fullName evidence="9">Hemolysin-III related</fullName>
    </submittedName>
</protein>
<dbReference type="NCBIfam" id="TIGR01065">
    <property type="entry name" value="hlyIII"/>
    <property type="match status" value="1"/>
</dbReference>
<reference evidence="9 10" key="1">
    <citation type="submission" date="2018-12" db="EMBL/GenBank/DDBJ databases">
        <authorList>
            <person name="Criscuolo A."/>
        </authorList>
    </citation>
    <scope>NUCLEOTIDE SEQUENCE [LARGE SCALE GENOMIC DNA]</scope>
    <source>
        <strain evidence="9">ACIP1116241</strain>
    </source>
</reference>
<dbReference type="GO" id="GO:0005886">
    <property type="term" value="C:plasma membrane"/>
    <property type="evidence" value="ECO:0007669"/>
    <property type="project" value="UniProtKB-SubCell"/>
</dbReference>
<dbReference type="PANTHER" id="PTHR20855:SF3">
    <property type="entry name" value="LD03007P"/>
    <property type="match status" value="1"/>
</dbReference>
<evidence type="ECO:0000256" key="7">
    <source>
        <dbReference type="PIRSR" id="PIRSR604254-1"/>
    </source>
</evidence>
<feature type="transmembrane region" description="Helical" evidence="8">
    <location>
        <begin position="86"/>
        <end position="104"/>
    </location>
</feature>
<evidence type="ECO:0000313" key="10">
    <source>
        <dbReference type="Proteomes" id="UP000270743"/>
    </source>
</evidence>
<keyword evidence="7" id="KW-0862">Zinc</keyword>
<evidence type="ECO:0000256" key="1">
    <source>
        <dbReference type="ARBA" id="ARBA00004651"/>
    </source>
</evidence>
<proteinExistence type="inferred from homology"/>
<dbReference type="GO" id="GO:0140911">
    <property type="term" value="F:pore-forming activity"/>
    <property type="evidence" value="ECO:0007669"/>
    <property type="project" value="InterPro"/>
</dbReference>
<evidence type="ECO:0000256" key="5">
    <source>
        <dbReference type="ARBA" id="ARBA00022989"/>
    </source>
</evidence>
<dbReference type="InterPro" id="IPR004254">
    <property type="entry name" value="AdipoR/HlyIII-related"/>
</dbReference>
<keyword evidence="3" id="KW-1003">Cell membrane</keyword>
<name>A0A447IRQ9_9RHOB</name>
<dbReference type="EMBL" id="UZWE01000052">
    <property type="protein sequence ID" value="VDS10165.1"/>
    <property type="molecule type" value="Genomic_DNA"/>
</dbReference>
<evidence type="ECO:0000313" key="9">
    <source>
        <dbReference type="EMBL" id="VDS10165.1"/>
    </source>
</evidence>
<dbReference type="OrthoDB" id="9813689at2"/>